<feature type="transmembrane region" description="Helical" evidence="1">
    <location>
        <begin position="41"/>
        <end position="61"/>
    </location>
</feature>
<keyword evidence="1" id="KW-0472">Membrane</keyword>
<evidence type="ECO:0000313" key="2">
    <source>
        <dbReference type="EMBL" id="MDD7969892.1"/>
    </source>
</evidence>
<dbReference type="RefSeq" id="WP_274350407.1">
    <property type="nucleotide sequence ID" value="NZ_JAQZSM010000001.1"/>
</dbReference>
<evidence type="ECO:0000313" key="3">
    <source>
        <dbReference type="Proteomes" id="UP001431784"/>
    </source>
</evidence>
<feature type="transmembrane region" description="Helical" evidence="1">
    <location>
        <begin position="7"/>
        <end position="26"/>
    </location>
</feature>
<keyword evidence="1" id="KW-1133">Transmembrane helix</keyword>
<gene>
    <name evidence="2" type="ORF">PUT78_02160</name>
</gene>
<dbReference type="EMBL" id="JAQZSM010000001">
    <property type="protein sequence ID" value="MDD7969892.1"/>
    <property type="molecule type" value="Genomic_DNA"/>
</dbReference>
<feature type="transmembrane region" description="Helical" evidence="1">
    <location>
        <begin position="105"/>
        <end position="122"/>
    </location>
</feature>
<reference evidence="2" key="1">
    <citation type="submission" date="2023-02" db="EMBL/GenBank/DDBJ databases">
        <title>Description of Roseinatronobacter alkalisoli sp. nov., an alkaliphilic bacerium isolated from soda soil.</title>
        <authorList>
            <person name="Wei W."/>
        </authorList>
    </citation>
    <scope>NUCLEOTIDE SEQUENCE</scope>
    <source>
        <strain evidence="2">HJB301</strain>
    </source>
</reference>
<proteinExistence type="predicted"/>
<dbReference type="Proteomes" id="UP001431784">
    <property type="component" value="Unassembled WGS sequence"/>
</dbReference>
<feature type="transmembrane region" description="Helical" evidence="1">
    <location>
        <begin position="173"/>
        <end position="193"/>
    </location>
</feature>
<evidence type="ECO:0000256" key="1">
    <source>
        <dbReference type="SAM" id="Phobius"/>
    </source>
</evidence>
<comment type="caution">
    <text evidence="2">The sequence shown here is derived from an EMBL/GenBank/DDBJ whole genome shotgun (WGS) entry which is preliminary data.</text>
</comment>
<keyword evidence="1" id="KW-0812">Transmembrane</keyword>
<organism evidence="2 3">
    <name type="scientific">Roseinatronobacter alkalisoli</name>
    <dbReference type="NCBI Taxonomy" id="3028235"/>
    <lineage>
        <taxon>Bacteria</taxon>
        <taxon>Pseudomonadati</taxon>
        <taxon>Pseudomonadota</taxon>
        <taxon>Alphaproteobacteria</taxon>
        <taxon>Rhodobacterales</taxon>
        <taxon>Paracoccaceae</taxon>
        <taxon>Roseinatronobacter</taxon>
    </lineage>
</organism>
<accession>A0ABT5T444</accession>
<protein>
    <submittedName>
        <fullName evidence="2">Pr6Pr family membrane protein</fullName>
    </submittedName>
</protein>
<sequence>MDPKYRVVAGMIGTLALTALVAHLLLRMGSGGVFAALWRSGGYFTILTTALTAGTFLAIAIRGRRLSFGWMSMLTLSMIMVGLVYHVLLSHLFNPRGLHWWIDQAFHTVLPAAVLWFWLMEVTRHEPRTGARPLLWAIWPVCYGVYALLRGALTGWYPYPFLNVARLGWDGVLPNLAGVALVFVILAYGMNYIGQRMPLRD</sequence>
<dbReference type="InterPro" id="IPR049713">
    <property type="entry name" value="Pr6Pr-like"/>
</dbReference>
<name>A0ABT5T444_9RHOB</name>
<dbReference type="NCBIfam" id="NF038065">
    <property type="entry name" value="Pr6Pr"/>
    <property type="match status" value="1"/>
</dbReference>
<feature type="transmembrane region" description="Helical" evidence="1">
    <location>
        <begin position="134"/>
        <end position="153"/>
    </location>
</feature>
<feature type="transmembrane region" description="Helical" evidence="1">
    <location>
        <begin position="73"/>
        <end position="93"/>
    </location>
</feature>
<keyword evidence="3" id="KW-1185">Reference proteome</keyword>